<dbReference type="PANTHER" id="PTHR30267:SF2">
    <property type="entry name" value="PROTEIN PRKA"/>
    <property type="match status" value="1"/>
</dbReference>
<name>A0A455SWL7_9CHLR</name>
<dbReference type="InterPro" id="IPR016230">
    <property type="entry name" value="PrkA/YeaG"/>
</dbReference>
<sequence>MDLVKRLEEYRDRERALAWEGTFAQYFEIACKRPKVARLSHERIYDMIMEAGVETTRNGELRYNFFSQEIFGIEKALQQIVDYFHSAAQRLEVRKRILLLMGPVGGGKSTIVQLLKRGLEAYTRTEAGAVYAIKGCPMHEEPLHLIPQELRPDIEKEFGLYIEGDLCPRCRYMLDNEYHGRIEDVPVQRIAFSEKYRIGIGTFTPSDPKSQDISELVGGIDLSTIGEVGVESDPRAYRFDGELNVANRGLMEFIEMLKVDEKFLYVLLTLSQEQNIKTGRFSMIYADEVVISHTNEHEYQAFVGNKKSEALQDRIILVKVPYNLRVSDEIKIYEKLLKQSALRNVHIAPYTLRIASIFAVLTRLEPSKKAGMSLMKKLRLYDGEDIEDFKQKDVRELQEEAQREGMDGISPRYVINRLSNALVRQNVTCINPIDALRALRDGLDQHTSITREERERYLNFISEARKEYDELAKKEVQRAFVYSYEEAARTLLNNYLDNVEAYCNKTKLRDPITDEEIDPDEQLMRSIEEQIGITENAKRAFREEILIRISSLARKGLTFDYTSHERLKEAIEKKLFADLRDVVKITTSTRTPDKEQLRKINEVVDRLMTEHGYCHVCANEILRYVGSLLNR</sequence>
<dbReference type="Gene3D" id="3.40.50.300">
    <property type="entry name" value="P-loop containing nucleotide triphosphate hydrolases"/>
    <property type="match status" value="1"/>
</dbReference>
<gene>
    <name evidence="2" type="ORF">KTA_10320</name>
</gene>
<feature type="domain" description="PrkA AAA" evidence="1">
    <location>
        <begin position="21"/>
        <end position="371"/>
    </location>
</feature>
<dbReference type="SUPFAM" id="SSF52540">
    <property type="entry name" value="P-loop containing nucleoside triphosphate hydrolases"/>
    <property type="match status" value="1"/>
</dbReference>
<proteinExistence type="predicted"/>
<dbReference type="PANTHER" id="PTHR30267">
    <property type="entry name" value="PROTEIN KINASE PRKA"/>
    <property type="match status" value="1"/>
</dbReference>
<organism evidence="2">
    <name type="scientific">Thermogemmatispora argillosa</name>
    <dbReference type="NCBI Taxonomy" id="2045280"/>
    <lineage>
        <taxon>Bacteria</taxon>
        <taxon>Bacillati</taxon>
        <taxon>Chloroflexota</taxon>
        <taxon>Ktedonobacteria</taxon>
        <taxon>Thermogemmatisporales</taxon>
        <taxon>Thermogemmatisporaceae</taxon>
        <taxon>Thermogemmatispora</taxon>
    </lineage>
</organism>
<dbReference type="EMBL" id="AP019377">
    <property type="protein sequence ID" value="BBH92833.1"/>
    <property type="molecule type" value="Genomic_DNA"/>
</dbReference>
<dbReference type="InterPro" id="IPR010650">
    <property type="entry name" value="PrkA_C"/>
</dbReference>
<dbReference type="InterPro" id="IPR013153">
    <property type="entry name" value="Prk_AAA"/>
</dbReference>
<dbReference type="PIRSF" id="PIRSF000549">
    <property type="entry name" value="Ser_prot_kin"/>
    <property type="match status" value="1"/>
</dbReference>
<evidence type="ECO:0000313" key="2">
    <source>
        <dbReference type="EMBL" id="BBH92833.1"/>
    </source>
</evidence>
<dbReference type="Pfam" id="PF06798">
    <property type="entry name" value="PrkA"/>
    <property type="match status" value="1"/>
</dbReference>
<dbReference type="SMART" id="SM00763">
    <property type="entry name" value="AAA_PrkA"/>
    <property type="match status" value="1"/>
</dbReference>
<dbReference type="Pfam" id="PF08298">
    <property type="entry name" value="AAA_PrkA"/>
    <property type="match status" value="1"/>
</dbReference>
<dbReference type="InterPro" id="IPR027417">
    <property type="entry name" value="P-loop_NTPase"/>
</dbReference>
<dbReference type="GO" id="GO:0004672">
    <property type="term" value="F:protein kinase activity"/>
    <property type="evidence" value="ECO:0007669"/>
    <property type="project" value="InterPro"/>
</dbReference>
<reference evidence="2" key="1">
    <citation type="submission" date="2018-12" db="EMBL/GenBank/DDBJ databases">
        <title>Novel natural products biosynthetic potential of the class Ktedonobacteria.</title>
        <authorList>
            <person name="Zheng Y."/>
            <person name="Saitou A."/>
            <person name="Wang C.M."/>
            <person name="Toyoda A."/>
            <person name="Minakuchi Y."/>
            <person name="Sekiguchi Y."/>
            <person name="Ueda K."/>
            <person name="Takano H."/>
            <person name="Sakai Y."/>
            <person name="Yokota A."/>
            <person name="Yabe S."/>
        </authorList>
    </citation>
    <scope>NUCLEOTIDE SEQUENCE</scope>
    <source>
        <strain evidence="2">A3-2</strain>
    </source>
</reference>
<dbReference type="AlphaFoldDB" id="A0A455SWL7"/>
<evidence type="ECO:0000259" key="1">
    <source>
        <dbReference type="SMART" id="SM00763"/>
    </source>
</evidence>
<accession>A0A455SWL7</accession>
<protein>
    <submittedName>
        <fullName evidence="2">Protein PrkA</fullName>
    </submittedName>
</protein>